<evidence type="ECO:0000256" key="9">
    <source>
        <dbReference type="ARBA" id="ARBA00022792"/>
    </source>
</evidence>
<evidence type="ECO:0000256" key="13">
    <source>
        <dbReference type="ARBA" id="ARBA00023027"/>
    </source>
</evidence>
<evidence type="ECO:0000256" key="17">
    <source>
        <dbReference type="ARBA" id="ARBA00049551"/>
    </source>
</evidence>
<keyword evidence="7 18" id="KW-0679">Respiratory chain</keyword>
<keyword evidence="8 18" id="KW-0812">Transmembrane</keyword>
<evidence type="ECO:0000256" key="12">
    <source>
        <dbReference type="ARBA" id="ARBA00022989"/>
    </source>
</evidence>
<reference evidence="20" key="1">
    <citation type="submission" date="2015-09" db="EMBL/GenBank/DDBJ databases">
        <title>Staphyliniformia phylogenetics from de novo mitogenomic assemblies.</title>
        <authorList>
            <person name="Favreau E.A."/>
            <person name="Linard B."/>
            <person name="Vogler A.P."/>
        </authorList>
    </citation>
    <scope>NUCLEOTIDE SEQUENCE</scope>
</reference>
<dbReference type="PANTHER" id="PTHR46552:SF1">
    <property type="entry name" value="NADH-UBIQUINONE OXIDOREDUCTASE CHAIN 2"/>
    <property type="match status" value="1"/>
</dbReference>
<organism evidence="20">
    <name type="scientific">Bolitobius castaneus</name>
    <dbReference type="NCBI Taxonomy" id="877873"/>
    <lineage>
        <taxon>Eukaryota</taxon>
        <taxon>Metazoa</taxon>
        <taxon>Ecdysozoa</taxon>
        <taxon>Arthropoda</taxon>
        <taxon>Hexapoda</taxon>
        <taxon>Insecta</taxon>
        <taxon>Pterygota</taxon>
        <taxon>Neoptera</taxon>
        <taxon>Endopterygota</taxon>
        <taxon>Coleoptera</taxon>
        <taxon>Polyphaga</taxon>
        <taxon>Staphyliniformia</taxon>
        <taxon>Staphylinidae</taxon>
        <taxon>Tachyporinae group</taxon>
        <taxon>Tachyporinae</taxon>
        <taxon>Bolitobius</taxon>
    </lineage>
</organism>
<evidence type="ECO:0000256" key="8">
    <source>
        <dbReference type="ARBA" id="ARBA00022692"/>
    </source>
</evidence>
<dbReference type="InterPro" id="IPR003917">
    <property type="entry name" value="NADH_UbQ_OxRdtase_chain2"/>
</dbReference>
<keyword evidence="6" id="KW-0813">Transport</keyword>
<comment type="catalytic activity">
    <reaction evidence="17 18">
        <text>a ubiquinone + NADH + 5 H(+)(in) = a ubiquinol + NAD(+) + 4 H(+)(out)</text>
        <dbReference type="Rhea" id="RHEA:29091"/>
        <dbReference type="Rhea" id="RHEA-COMP:9565"/>
        <dbReference type="Rhea" id="RHEA-COMP:9566"/>
        <dbReference type="ChEBI" id="CHEBI:15378"/>
        <dbReference type="ChEBI" id="CHEBI:16389"/>
        <dbReference type="ChEBI" id="CHEBI:17976"/>
        <dbReference type="ChEBI" id="CHEBI:57540"/>
        <dbReference type="ChEBI" id="CHEBI:57945"/>
        <dbReference type="EC" id="7.1.1.2"/>
    </reaction>
</comment>
<dbReference type="EMBL" id="KT780633">
    <property type="protein sequence ID" value="ALO70396.1"/>
    <property type="molecule type" value="Genomic_DNA"/>
</dbReference>
<dbReference type="GO" id="GO:0008137">
    <property type="term" value="F:NADH dehydrogenase (ubiquinone) activity"/>
    <property type="evidence" value="ECO:0007669"/>
    <property type="project" value="UniProtKB-EC"/>
</dbReference>
<keyword evidence="13 18" id="KW-0520">NAD</keyword>
<keyword evidence="10 18" id="KW-1278">Translocase</keyword>
<keyword evidence="15 18" id="KW-0496">Mitochondrion</keyword>
<evidence type="ECO:0000256" key="18">
    <source>
        <dbReference type="RuleBase" id="RU003403"/>
    </source>
</evidence>
<evidence type="ECO:0000256" key="11">
    <source>
        <dbReference type="ARBA" id="ARBA00022982"/>
    </source>
</evidence>
<dbReference type="InterPro" id="IPR050175">
    <property type="entry name" value="Complex_I_Subunit_2"/>
</dbReference>
<evidence type="ECO:0000256" key="4">
    <source>
        <dbReference type="ARBA" id="ARBA00012944"/>
    </source>
</evidence>
<feature type="transmembrane region" description="Helical" evidence="18">
    <location>
        <begin position="141"/>
        <end position="160"/>
    </location>
</feature>
<keyword evidence="16 18" id="KW-0472">Membrane</keyword>
<proteinExistence type="inferred from homology"/>
<feature type="transmembrane region" description="Helical" evidence="18">
    <location>
        <begin position="51"/>
        <end position="71"/>
    </location>
</feature>
<evidence type="ECO:0000256" key="5">
    <source>
        <dbReference type="ARBA" id="ARBA00021008"/>
    </source>
</evidence>
<sequence length="331" mass="38861">MLFFLTMLMGSLITISSNSWMGMWMGLEINLLSIIPLMNSNKNILSSESSMKYFITQAMASIIFLFSVTLLHYNFSWILNLNTSLVLILNSSLLTKMGTAPFHFWFPEVMEGLNWMNCLILLTWQKIAPMILIMYNLNFSSFFFLIIIISMLISGILGLNQISIRKILTYSSINHIAWMLSSMMFLESIWFYYFLIYTLISINIILIFKVYSIFFMKQLFLKLNHNFGMKLFFILNFLSLGGLPPFIGFLPKWLTIQGLIQNNFLLLSLLMIVLTLLTLYFYMRLTFSTILLSLNELNYFFNQNQNNFWIMLSNYLSIFSLLFCTFIFNFL</sequence>
<dbReference type="InterPro" id="IPR001750">
    <property type="entry name" value="ND/Mrp_TM"/>
</dbReference>
<evidence type="ECO:0000313" key="20">
    <source>
        <dbReference type="EMBL" id="ALO70396.1"/>
    </source>
</evidence>
<keyword evidence="9 18" id="KW-0999">Mitochondrion inner membrane</keyword>
<evidence type="ECO:0000256" key="7">
    <source>
        <dbReference type="ARBA" id="ARBA00022660"/>
    </source>
</evidence>
<feature type="transmembrane region" description="Helical" evidence="18">
    <location>
        <begin position="191"/>
        <end position="211"/>
    </location>
</feature>
<geneLocation type="mitochondrion" evidence="20"/>
<dbReference type="PRINTS" id="PR01436">
    <property type="entry name" value="NADHDHGNASE2"/>
</dbReference>
<keyword evidence="14 18" id="KW-0830">Ubiquinone</keyword>
<gene>
    <name evidence="20" type="primary">nad2</name>
</gene>
<protein>
    <recommendedName>
        <fullName evidence="5 18">NADH-ubiquinone oxidoreductase chain 2</fullName>
        <ecNumber evidence="4 18">7.1.1.2</ecNumber>
    </recommendedName>
</protein>
<dbReference type="AlphaFoldDB" id="A0A0S2M759"/>
<keyword evidence="11 18" id="KW-0249">Electron transport</keyword>
<comment type="function">
    <text evidence="1">Core subunit of the mitochondrial membrane respiratory chain NADH dehydrogenase (Complex I) that is believed to belong to the minimal assembly required for catalysis. Complex I functions in the transfer of electrons from NADH to the respiratory chain. The immediate electron acceptor for the enzyme is believed to be ubiquinone.</text>
</comment>
<feature type="transmembrane region" description="Helical" evidence="18">
    <location>
        <begin position="263"/>
        <end position="287"/>
    </location>
</feature>
<comment type="function">
    <text evidence="18">Core subunit of the mitochondrial membrane respiratory chain NADH dehydrogenase (Complex I) which catalyzes electron transfer from NADH through the respiratory chain, using ubiquinone as an electron acceptor. Essential for the catalytic activity and assembly of complex I.</text>
</comment>
<accession>A0A0S2M759</accession>
<name>A0A0S2M759_9COLE</name>
<evidence type="ECO:0000259" key="19">
    <source>
        <dbReference type="Pfam" id="PF00361"/>
    </source>
</evidence>
<dbReference type="Pfam" id="PF00361">
    <property type="entry name" value="Proton_antipo_M"/>
    <property type="match status" value="1"/>
</dbReference>
<dbReference type="GO" id="GO:0005743">
    <property type="term" value="C:mitochondrial inner membrane"/>
    <property type="evidence" value="ECO:0007669"/>
    <property type="project" value="UniProtKB-SubCell"/>
</dbReference>
<evidence type="ECO:0000256" key="10">
    <source>
        <dbReference type="ARBA" id="ARBA00022967"/>
    </source>
</evidence>
<evidence type="ECO:0000256" key="6">
    <source>
        <dbReference type="ARBA" id="ARBA00022448"/>
    </source>
</evidence>
<evidence type="ECO:0000256" key="2">
    <source>
        <dbReference type="ARBA" id="ARBA00004448"/>
    </source>
</evidence>
<evidence type="ECO:0000256" key="3">
    <source>
        <dbReference type="ARBA" id="ARBA00007012"/>
    </source>
</evidence>
<evidence type="ECO:0000256" key="14">
    <source>
        <dbReference type="ARBA" id="ARBA00023075"/>
    </source>
</evidence>
<feature type="transmembrane region" description="Helical" evidence="18">
    <location>
        <begin position="231"/>
        <end position="251"/>
    </location>
</feature>
<keyword evidence="12 18" id="KW-1133">Transmembrane helix</keyword>
<evidence type="ECO:0000256" key="16">
    <source>
        <dbReference type="ARBA" id="ARBA00023136"/>
    </source>
</evidence>
<evidence type="ECO:0000256" key="1">
    <source>
        <dbReference type="ARBA" id="ARBA00003257"/>
    </source>
</evidence>
<feature type="domain" description="NADH:quinone oxidoreductase/Mrp antiporter transmembrane" evidence="19">
    <location>
        <begin position="17"/>
        <end position="278"/>
    </location>
</feature>
<evidence type="ECO:0000256" key="15">
    <source>
        <dbReference type="ARBA" id="ARBA00023128"/>
    </source>
</evidence>
<dbReference type="GO" id="GO:0006120">
    <property type="term" value="P:mitochondrial electron transport, NADH to ubiquinone"/>
    <property type="evidence" value="ECO:0007669"/>
    <property type="project" value="InterPro"/>
</dbReference>
<dbReference type="PANTHER" id="PTHR46552">
    <property type="entry name" value="NADH-UBIQUINONE OXIDOREDUCTASE CHAIN 2"/>
    <property type="match status" value="1"/>
</dbReference>
<dbReference type="EC" id="7.1.1.2" evidence="4 18"/>
<comment type="similarity">
    <text evidence="3 18">Belongs to the complex I subunit 2 family.</text>
</comment>
<comment type="subcellular location">
    <subcellularLocation>
        <location evidence="2 18">Mitochondrion inner membrane</location>
        <topology evidence="2 18">Multi-pass membrane protein</topology>
    </subcellularLocation>
</comment>
<feature type="transmembrane region" description="Helical" evidence="18">
    <location>
        <begin position="308"/>
        <end position="328"/>
    </location>
</feature>